<evidence type="ECO:0000256" key="4">
    <source>
        <dbReference type="ARBA" id="ARBA00022692"/>
    </source>
</evidence>
<dbReference type="InterPro" id="IPR055457">
    <property type="entry name" value="OST48_N"/>
</dbReference>
<gene>
    <name evidence="11" type="ORF">SRAS04492_LOCUS3427</name>
</gene>
<evidence type="ECO:0000256" key="7">
    <source>
        <dbReference type="ARBA" id="ARBA00023136"/>
    </source>
</evidence>
<organism evidence="11">
    <name type="scientific">Strombidium rassoulzadegani</name>
    <dbReference type="NCBI Taxonomy" id="1082188"/>
    <lineage>
        <taxon>Eukaryota</taxon>
        <taxon>Sar</taxon>
        <taxon>Alveolata</taxon>
        <taxon>Ciliophora</taxon>
        <taxon>Intramacronucleata</taxon>
        <taxon>Spirotrichea</taxon>
        <taxon>Oligotrichia</taxon>
        <taxon>Strombidiidae</taxon>
        <taxon>Strombidium</taxon>
    </lineage>
</organism>
<comment type="function">
    <text evidence="8">Subunit of the oligosaccharyl transferase (OST) complex that catalyzes the initial transfer of a defined glycan (Glc(3)Man(9)GlcNAc(2) in eukaryotes) from the lipid carrier dolichol-pyrophosphate to an asparagine residue within an Asn-X-Ser/Thr consensus motif in nascent polypeptide chains, the first step in protein N-glycosylation. N-glycosylation occurs cotranslationally and the complex associates with the Sec61 complex at the channel-forming translocon complex that mediates protein translocation across the endoplasmic reticulum (ER).</text>
</comment>
<dbReference type="Pfam" id="PF03345">
    <property type="entry name" value="OST48_N"/>
    <property type="match status" value="1"/>
</dbReference>
<sequence>MIFANNEARKQIRELVNEFSVDFEDYGYTMQGGSAPQDSAQNGFPVSNVAWSDNMFTPLFKDKSVFSELKRPVIFEDGVGAVLDNYATNKYVFPILKADKAGHSYNPNAPKRAETGVVSGQQLTLVAGYQTEYNQRVVISGSTKMCSNDAMLANRDPHQGSTISSSPNYLLCTELVEWNLQERGVIRVDNVRHKKKGEAFTGANPENYKRQVDIEYFIDVHEKKNGEWVPHVSNDLQFQFTMLDPYYQVALEQPDKSSPTYTYALKTPWRLGIFRFHVDYKRYGLTFIDNRMEVSVIQLRHDEFPRYETTGYPYYLNVLILMASSFIFVVYYAFSDFSKVKGVK</sequence>
<evidence type="ECO:0000256" key="3">
    <source>
        <dbReference type="ARBA" id="ARBA00008743"/>
    </source>
</evidence>
<evidence type="ECO:0000256" key="2">
    <source>
        <dbReference type="ARBA" id="ARBA00004922"/>
    </source>
</evidence>
<accession>A0A7S3CLR3</accession>
<keyword evidence="6 8" id="KW-1133">Transmembrane helix</keyword>
<dbReference type="PANTHER" id="PTHR10830:SF0">
    <property type="entry name" value="DOLICHYL-DIPHOSPHOOLIGOSACCHARIDE--PROTEIN GLYCOSYLTRANSFERASE 48 KDA SUBUNIT"/>
    <property type="match status" value="1"/>
</dbReference>
<reference evidence="11" key="1">
    <citation type="submission" date="2021-01" db="EMBL/GenBank/DDBJ databases">
        <authorList>
            <person name="Corre E."/>
            <person name="Pelletier E."/>
            <person name="Niang G."/>
            <person name="Scheremetjew M."/>
            <person name="Finn R."/>
            <person name="Kale V."/>
            <person name="Holt S."/>
            <person name="Cochrane G."/>
            <person name="Meng A."/>
            <person name="Brown T."/>
            <person name="Cohen L."/>
        </authorList>
    </citation>
    <scope>NUCLEOTIDE SEQUENCE</scope>
    <source>
        <strain evidence="11">Ras09</strain>
    </source>
</reference>
<dbReference type="Pfam" id="PF23358">
    <property type="entry name" value="OST48_MD"/>
    <property type="match status" value="1"/>
</dbReference>
<dbReference type="InterPro" id="IPR055459">
    <property type="entry name" value="OST48_MD"/>
</dbReference>
<evidence type="ECO:0000313" key="11">
    <source>
        <dbReference type="EMBL" id="CAE0231629.1"/>
    </source>
</evidence>
<feature type="domain" description="OST48 N-terminal" evidence="9">
    <location>
        <begin position="5"/>
        <end position="178"/>
    </location>
</feature>
<dbReference type="AlphaFoldDB" id="A0A7S3CLR3"/>
<dbReference type="UniPathway" id="UPA00378"/>
<dbReference type="PANTHER" id="PTHR10830">
    <property type="entry name" value="DOLICHYL-DIPHOSPHOOLIGOSACCHARIDE--PROTEIN GLYCOSYLTRANSFERASE 48 KDA SUBUNIT"/>
    <property type="match status" value="1"/>
</dbReference>
<evidence type="ECO:0000256" key="8">
    <source>
        <dbReference type="RuleBase" id="RU361142"/>
    </source>
</evidence>
<keyword evidence="7 8" id="KW-0472">Membrane</keyword>
<dbReference type="EMBL" id="HBIA01006736">
    <property type="protein sequence ID" value="CAE0231629.1"/>
    <property type="molecule type" value="Transcribed_RNA"/>
</dbReference>
<evidence type="ECO:0000256" key="5">
    <source>
        <dbReference type="ARBA" id="ARBA00022824"/>
    </source>
</evidence>
<protein>
    <recommendedName>
        <fullName evidence="8">Dolichyl-diphosphooligosaccharide--protein glycosyltransferase 48 kDa subunit</fullName>
        <shortName evidence="8">Oligosaccharyl transferase 48 kDa subunit</shortName>
    </recommendedName>
</protein>
<keyword evidence="4 8" id="KW-0812">Transmembrane</keyword>
<comment type="pathway">
    <text evidence="2 8">Protein modification; protein glycosylation.</text>
</comment>
<dbReference type="InterPro" id="IPR005013">
    <property type="entry name" value="DDOST_48_kDa_subunit"/>
</dbReference>
<dbReference type="GO" id="GO:0018279">
    <property type="term" value="P:protein N-linked glycosylation via asparagine"/>
    <property type="evidence" value="ECO:0007669"/>
    <property type="project" value="UniProtKB-UniRule"/>
</dbReference>
<dbReference type="GO" id="GO:0008250">
    <property type="term" value="C:oligosaccharyltransferase complex"/>
    <property type="evidence" value="ECO:0007669"/>
    <property type="project" value="TreeGrafter"/>
</dbReference>
<keyword evidence="5 8" id="KW-0256">Endoplasmic reticulum</keyword>
<evidence type="ECO:0000259" key="9">
    <source>
        <dbReference type="Pfam" id="PF03345"/>
    </source>
</evidence>
<comment type="similarity">
    <text evidence="3 8">Belongs to the DDOST 48 kDa subunit family.</text>
</comment>
<evidence type="ECO:0000259" key="10">
    <source>
        <dbReference type="Pfam" id="PF23358"/>
    </source>
</evidence>
<evidence type="ECO:0000256" key="6">
    <source>
        <dbReference type="ARBA" id="ARBA00022989"/>
    </source>
</evidence>
<name>A0A7S3CLR3_9SPIT</name>
<proteinExistence type="inferred from homology"/>
<comment type="subcellular location">
    <subcellularLocation>
        <location evidence="8">Endoplasmic reticulum membrane</location>
        <topology evidence="8">Single-pass type I membrane protein</topology>
    </subcellularLocation>
    <subcellularLocation>
        <location evidence="1">Membrane</location>
        <topology evidence="1">Single-pass type I membrane protein</topology>
    </subcellularLocation>
</comment>
<feature type="domain" description="OST48 middle" evidence="10">
    <location>
        <begin position="201"/>
        <end position="334"/>
    </location>
</feature>
<feature type="transmembrane region" description="Helical" evidence="8">
    <location>
        <begin position="314"/>
        <end position="334"/>
    </location>
</feature>
<evidence type="ECO:0000256" key="1">
    <source>
        <dbReference type="ARBA" id="ARBA00004479"/>
    </source>
</evidence>
<comment type="subunit">
    <text evidence="8">Component of the oligosaccharyltransferase (OST) complex.</text>
</comment>